<dbReference type="Pfam" id="PF02698">
    <property type="entry name" value="DUF218"/>
    <property type="match status" value="1"/>
</dbReference>
<reference evidence="5 6" key="1">
    <citation type="submission" date="2016-09" db="EMBL/GenBank/DDBJ databases">
        <title>Chromobacterium muskegensis sp. nov., an insecticidal bacterium isolated from Sphagnum bogs.</title>
        <authorList>
            <person name="Sparks M.E."/>
            <person name="Blackburn M.B."/>
            <person name="Gundersen-Rindal D.E."/>
            <person name="Mitchell A."/>
            <person name="Farrar R."/>
            <person name="Kuhar D."/>
        </authorList>
    </citation>
    <scope>NUCLEOTIDE SEQUENCE [LARGE SCALE GENOMIC DNA]</scope>
    <source>
        <strain evidence="4 6">14B-1</strain>
        <strain evidence="3 5">37-2</strain>
    </source>
</reference>
<sequence length="252" mass="27553">MFSLTVLWHRLLGALLLPPLLNLLPIVLGAVLVRRWQRMGRLLLAFGVVLTYLLSIPQTAIWLARDLERYPVIRTADLQAVDAIVVLAGGKRPAAEYGGNAPGSDTLVRLRYGAYLARNSGKPVLVTGGSPVGGESEGAVMASAMRDDYGIRPRWVESRSNTTLENAQFSAQMLKAAGVRRIALVSQGWHLARAVPFFEQQGLQVLPAPTSLIRYDGEGVFLYIPASGAMAECRTLLSERLSRLFYRIRPAG</sequence>
<evidence type="ECO:0000256" key="1">
    <source>
        <dbReference type="SAM" id="Phobius"/>
    </source>
</evidence>
<keyword evidence="1" id="KW-0812">Transmembrane</keyword>
<dbReference type="OrthoDB" id="9809813at2"/>
<keyword evidence="6" id="KW-1185">Reference proteome</keyword>
<keyword evidence="1" id="KW-1133">Transmembrane helix</keyword>
<dbReference type="Proteomes" id="UP000180088">
    <property type="component" value="Unassembled WGS sequence"/>
</dbReference>
<dbReference type="PANTHER" id="PTHR30336:SF4">
    <property type="entry name" value="ENVELOPE BIOGENESIS FACTOR ELYC"/>
    <property type="match status" value="1"/>
</dbReference>
<dbReference type="RefSeq" id="WP_071114908.1">
    <property type="nucleotide sequence ID" value="NZ_MKCS01000001.1"/>
</dbReference>
<dbReference type="PANTHER" id="PTHR30336">
    <property type="entry name" value="INNER MEMBRANE PROTEIN, PROBABLE PERMEASE"/>
    <property type="match status" value="1"/>
</dbReference>
<accession>A0A1S1X4H4</accession>
<name>A0A1S1X4H4_9NEIS</name>
<dbReference type="AlphaFoldDB" id="A0A1S1X4H4"/>
<feature type="transmembrane region" description="Helical" evidence="1">
    <location>
        <begin position="12"/>
        <end position="33"/>
    </location>
</feature>
<dbReference type="EMBL" id="MKCT01000088">
    <property type="protein sequence ID" value="OHX16022.1"/>
    <property type="molecule type" value="Genomic_DNA"/>
</dbReference>
<dbReference type="Proteomes" id="UP000180280">
    <property type="component" value="Unassembled WGS sequence"/>
</dbReference>
<dbReference type="InterPro" id="IPR003848">
    <property type="entry name" value="DUF218"/>
</dbReference>
<dbReference type="EMBL" id="MKCS01000001">
    <property type="protein sequence ID" value="OHX14358.1"/>
    <property type="molecule type" value="Genomic_DNA"/>
</dbReference>
<evidence type="ECO:0000313" key="5">
    <source>
        <dbReference type="Proteomes" id="UP000180088"/>
    </source>
</evidence>
<dbReference type="Gene3D" id="3.40.50.620">
    <property type="entry name" value="HUPs"/>
    <property type="match status" value="1"/>
</dbReference>
<feature type="domain" description="DUF218" evidence="2">
    <location>
        <begin position="82"/>
        <end position="239"/>
    </location>
</feature>
<organism evidence="3 5">
    <name type="scientific">Chromobacterium sphagni</name>
    <dbReference type="NCBI Taxonomy" id="1903179"/>
    <lineage>
        <taxon>Bacteria</taxon>
        <taxon>Pseudomonadati</taxon>
        <taxon>Pseudomonadota</taxon>
        <taxon>Betaproteobacteria</taxon>
        <taxon>Neisseriales</taxon>
        <taxon>Chromobacteriaceae</taxon>
        <taxon>Chromobacterium</taxon>
    </lineage>
</organism>
<evidence type="ECO:0000313" key="6">
    <source>
        <dbReference type="Proteomes" id="UP000180280"/>
    </source>
</evidence>
<evidence type="ECO:0000313" key="4">
    <source>
        <dbReference type="EMBL" id="OHX16022.1"/>
    </source>
</evidence>
<protein>
    <recommendedName>
        <fullName evidence="2">DUF218 domain-containing protein</fullName>
    </recommendedName>
</protein>
<gene>
    <name evidence="4" type="ORF">BI344_21830</name>
    <name evidence="3" type="ORF">BI347_13215</name>
</gene>
<evidence type="ECO:0000313" key="3">
    <source>
        <dbReference type="EMBL" id="OHX14358.1"/>
    </source>
</evidence>
<dbReference type="GO" id="GO:0000270">
    <property type="term" value="P:peptidoglycan metabolic process"/>
    <property type="evidence" value="ECO:0007669"/>
    <property type="project" value="TreeGrafter"/>
</dbReference>
<dbReference type="InterPro" id="IPR051599">
    <property type="entry name" value="Cell_Envelope_Assoc"/>
</dbReference>
<evidence type="ECO:0000259" key="2">
    <source>
        <dbReference type="Pfam" id="PF02698"/>
    </source>
</evidence>
<dbReference type="CDD" id="cd06259">
    <property type="entry name" value="YdcF-like"/>
    <property type="match status" value="1"/>
</dbReference>
<comment type="caution">
    <text evidence="3">The sequence shown here is derived from an EMBL/GenBank/DDBJ whole genome shotgun (WGS) entry which is preliminary data.</text>
</comment>
<dbReference type="InterPro" id="IPR014729">
    <property type="entry name" value="Rossmann-like_a/b/a_fold"/>
</dbReference>
<keyword evidence="1" id="KW-0472">Membrane</keyword>
<feature type="transmembrane region" description="Helical" evidence="1">
    <location>
        <begin position="42"/>
        <end position="64"/>
    </location>
</feature>
<dbReference type="GO" id="GO:0043164">
    <property type="term" value="P:Gram-negative-bacterium-type cell wall biogenesis"/>
    <property type="evidence" value="ECO:0007669"/>
    <property type="project" value="TreeGrafter"/>
</dbReference>
<proteinExistence type="predicted"/>
<dbReference type="GO" id="GO:0005886">
    <property type="term" value="C:plasma membrane"/>
    <property type="evidence" value="ECO:0007669"/>
    <property type="project" value="TreeGrafter"/>
</dbReference>